<evidence type="ECO:0000313" key="7">
    <source>
        <dbReference type="Proteomes" id="UP000605201"/>
    </source>
</evidence>
<comment type="similarity">
    <text evidence="1">Belongs to the nitronate monooxygenase family. NMO class I subfamily.</text>
</comment>
<protein>
    <submittedName>
        <fullName evidence="6">Nitronate monooxygenase</fullName>
    </submittedName>
</protein>
<dbReference type="Pfam" id="PF03060">
    <property type="entry name" value="NMO"/>
    <property type="match status" value="2"/>
</dbReference>
<dbReference type="GO" id="GO:0018580">
    <property type="term" value="F:nitronate monooxygenase activity"/>
    <property type="evidence" value="ECO:0007669"/>
    <property type="project" value="InterPro"/>
</dbReference>
<dbReference type="PANTHER" id="PTHR42747">
    <property type="entry name" value="NITRONATE MONOOXYGENASE-RELATED"/>
    <property type="match status" value="1"/>
</dbReference>
<reference evidence="6 7" key="1">
    <citation type="submission" date="2020-08" db="EMBL/GenBank/DDBJ databases">
        <title>Bridging the membrane lipid divide: bacteria of the FCB group superphylum have the potential to synthesize archaeal ether lipids.</title>
        <authorList>
            <person name="Villanueva L."/>
            <person name="Von Meijenfeldt F.A.B."/>
            <person name="Westbye A.B."/>
            <person name="Yadav S."/>
            <person name="Hopmans E.C."/>
            <person name="Dutilh B.E."/>
            <person name="Sinninghe Damste J.S."/>
        </authorList>
    </citation>
    <scope>NUCLEOTIDE SEQUENCE [LARGE SCALE GENOMIC DNA]</scope>
    <source>
        <strain evidence="6">NIOZ-UU17</strain>
    </source>
</reference>
<dbReference type="SUPFAM" id="SSF51412">
    <property type="entry name" value="Inosine monophosphate dehydrogenase (IMPDH)"/>
    <property type="match status" value="1"/>
</dbReference>
<proteinExistence type="inferred from homology"/>
<evidence type="ECO:0000256" key="5">
    <source>
        <dbReference type="ARBA" id="ARBA00023033"/>
    </source>
</evidence>
<keyword evidence="2" id="KW-0285">Flavoprotein</keyword>
<dbReference type="EMBL" id="JACNIG010000226">
    <property type="protein sequence ID" value="MBC8432479.1"/>
    <property type="molecule type" value="Genomic_DNA"/>
</dbReference>
<evidence type="ECO:0000256" key="4">
    <source>
        <dbReference type="ARBA" id="ARBA00023002"/>
    </source>
</evidence>
<evidence type="ECO:0000256" key="2">
    <source>
        <dbReference type="ARBA" id="ARBA00022630"/>
    </source>
</evidence>
<sequence>MAMDSLKTDFTRQFDVKYPIICAPMFLVSSVKMVVGASESGGVGTFPALNFRPIEKYCQVIKEIKSLTAKPFGINIIVQKSNKYQYQQIDHALEERVPLIITSLGNPKEVIRLSHQVGTKVYCDVVGFEHAKKVADLGADGLIAVGFGAGGHAGDISPFALIPNLVRTIKLPVLAAGSIVDGAGMAAAFALGASAVYIGTRFIASQEAEVSENYKDAIMHAASEDIVNTDKVDGFPGNFIRTKELEAIGLKKGLIEEILSKSKKIKRFIALSRAARSLLGGVDSKVSYQTVYSAGHGVGLIDKVLSIQQIMEKIVTEYQEIKAQLP</sequence>
<dbReference type="PANTHER" id="PTHR42747:SF4">
    <property type="entry name" value="BLR1330 PROTEIN"/>
    <property type="match status" value="1"/>
</dbReference>
<dbReference type="Proteomes" id="UP000605201">
    <property type="component" value="Unassembled WGS sequence"/>
</dbReference>
<dbReference type="Gene3D" id="3.20.20.70">
    <property type="entry name" value="Aldolase class I"/>
    <property type="match status" value="1"/>
</dbReference>
<keyword evidence="5 6" id="KW-0503">Monooxygenase</keyword>
<accession>A0A8J6NSY0</accession>
<name>A0A8J6NSY0_9BACT</name>
<dbReference type="CDD" id="cd04730">
    <property type="entry name" value="NPD_like"/>
    <property type="match status" value="1"/>
</dbReference>
<organism evidence="6 7">
    <name type="scientific">Candidatus Desulfatibia vada</name>
    <dbReference type="NCBI Taxonomy" id="2841696"/>
    <lineage>
        <taxon>Bacteria</taxon>
        <taxon>Pseudomonadati</taxon>
        <taxon>Thermodesulfobacteriota</taxon>
        <taxon>Desulfobacteria</taxon>
        <taxon>Desulfobacterales</taxon>
        <taxon>Desulfobacterales incertae sedis</taxon>
        <taxon>Candidatus Desulfatibia</taxon>
    </lineage>
</organism>
<dbReference type="AlphaFoldDB" id="A0A8J6NSY0"/>
<evidence type="ECO:0000256" key="1">
    <source>
        <dbReference type="ARBA" id="ARBA00009881"/>
    </source>
</evidence>
<keyword evidence="4" id="KW-0560">Oxidoreductase</keyword>
<dbReference type="InterPro" id="IPR004136">
    <property type="entry name" value="NMO"/>
</dbReference>
<gene>
    <name evidence="6" type="ORF">H8D96_11230</name>
</gene>
<comment type="caution">
    <text evidence="6">The sequence shown here is derived from an EMBL/GenBank/DDBJ whole genome shotgun (WGS) entry which is preliminary data.</text>
</comment>
<keyword evidence="3" id="KW-0288">FMN</keyword>
<evidence type="ECO:0000256" key="3">
    <source>
        <dbReference type="ARBA" id="ARBA00022643"/>
    </source>
</evidence>
<evidence type="ECO:0000313" key="6">
    <source>
        <dbReference type="EMBL" id="MBC8432479.1"/>
    </source>
</evidence>
<dbReference type="InterPro" id="IPR013785">
    <property type="entry name" value="Aldolase_TIM"/>
</dbReference>